<keyword evidence="2" id="KW-1185">Reference proteome</keyword>
<gene>
    <name evidence="1" type="ORF">SAMN05421643_14210</name>
</gene>
<dbReference type="RefSeq" id="WP_092692846.1">
    <property type="nucleotide sequence ID" value="NZ_FNPK01000042.1"/>
</dbReference>
<protein>
    <submittedName>
        <fullName evidence="1">Uncharacterized protein</fullName>
    </submittedName>
</protein>
<organism evidence="1 2">
    <name type="scientific">Acinetobacter kyonggiensis</name>
    <dbReference type="NCBI Taxonomy" id="595670"/>
    <lineage>
        <taxon>Bacteria</taxon>
        <taxon>Pseudomonadati</taxon>
        <taxon>Pseudomonadota</taxon>
        <taxon>Gammaproteobacteria</taxon>
        <taxon>Moraxellales</taxon>
        <taxon>Moraxellaceae</taxon>
        <taxon>Acinetobacter</taxon>
    </lineage>
</organism>
<dbReference type="Proteomes" id="UP000199035">
    <property type="component" value="Unassembled WGS sequence"/>
</dbReference>
<sequence length="503" mass="57657">MKEIITEKQEITNKDSLRRRHAGNYTPIENGERYLLPYEVHLRNQLPEFVERLSDYDFLKLSTQFSELTFSGLQKELECLDDLDSGTGFWKNFNESALNKYLNSILGTTKRKKGWKQVYIKKDKETDAEKPHHNDMLRCIYLLAHLHKASPSFISQLAKVNDVWSTDLRVYYPRKDFTFSEEYAGYLSELYANMLFHQPDRIRRLIKCLDVCIEKLINCADSKWISLFLKDRTEDTDPPSLKILKYNQIASITHFTVLNKYLQGKVTGPFNPTSFAKLEANEKDPSGLQIIATAQQYKLVAALCMKLPLPNPLRKENGNWVSEGADPISCQDMDICIEIVANSLAADALNQLIIKSDGTKSGKRDTSLSAAIKKLAEQNPQTIEEILEIDSPDFASIPELYSHYLRKRSEYALAKARSLGDLERSVLGSMPLTPQAVIESMQPNPNTEKVLEYIRGNNLDKISDDIECLERDLKMMRLRERAEPIEVGLIYQFVKPCLPSRIE</sequence>
<accession>A0A1H3NC31</accession>
<evidence type="ECO:0000313" key="1">
    <source>
        <dbReference type="EMBL" id="SDY86436.1"/>
    </source>
</evidence>
<dbReference type="EMBL" id="FNPK01000042">
    <property type="protein sequence ID" value="SDY86436.1"/>
    <property type="molecule type" value="Genomic_DNA"/>
</dbReference>
<dbReference type="AlphaFoldDB" id="A0A1H3NC31"/>
<reference evidence="2" key="1">
    <citation type="submission" date="2016-10" db="EMBL/GenBank/DDBJ databases">
        <authorList>
            <person name="Varghese N."/>
            <person name="Submissions S."/>
        </authorList>
    </citation>
    <scope>NUCLEOTIDE SEQUENCE [LARGE SCALE GENOMIC DNA]</scope>
    <source>
        <strain evidence="2">ANC 5109</strain>
    </source>
</reference>
<evidence type="ECO:0000313" key="2">
    <source>
        <dbReference type="Proteomes" id="UP000199035"/>
    </source>
</evidence>
<proteinExistence type="predicted"/>
<name>A0A1H3NC31_9GAMM</name>